<comment type="similarity">
    <text evidence="2">Belongs to the Orai family.</text>
</comment>
<dbReference type="Pfam" id="PF07856">
    <property type="entry name" value="Orai-1"/>
    <property type="match status" value="1"/>
</dbReference>
<keyword evidence="3 6" id="KW-0812">Transmembrane</keyword>
<feature type="transmembrane region" description="Helical" evidence="6">
    <location>
        <begin position="62"/>
        <end position="82"/>
    </location>
</feature>
<comment type="subcellular location">
    <subcellularLocation>
        <location evidence="1">Membrane</location>
        <topology evidence="1">Multi-pass membrane protein</topology>
    </subcellularLocation>
</comment>
<dbReference type="GO" id="GO:0002115">
    <property type="term" value="P:store-operated calcium entry"/>
    <property type="evidence" value="ECO:0007669"/>
    <property type="project" value="TreeGrafter"/>
</dbReference>
<proteinExistence type="inferred from homology"/>
<comment type="caution">
    <text evidence="7">The sequence shown here is derived from an EMBL/GenBank/DDBJ whole genome shotgun (WGS) entry which is preliminary data.</text>
</comment>
<dbReference type="GO" id="GO:0015279">
    <property type="term" value="F:store-operated calcium channel activity"/>
    <property type="evidence" value="ECO:0007669"/>
    <property type="project" value="TreeGrafter"/>
</dbReference>
<gene>
    <name evidence="7" type="ORF">OTI717_LOCUS19900</name>
</gene>
<evidence type="ECO:0000256" key="5">
    <source>
        <dbReference type="ARBA" id="ARBA00023136"/>
    </source>
</evidence>
<dbReference type="InterPro" id="IPR038350">
    <property type="entry name" value="Orai_sf"/>
</dbReference>
<evidence type="ECO:0000256" key="4">
    <source>
        <dbReference type="ARBA" id="ARBA00022989"/>
    </source>
</evidence>
<dbReference type="GO" id="GO:0016020">
    <property type="term" value="C:membrane"/>
    <property type="evidence" value="ECO:0007669"/>
    <property type="project" value="UniProtKB-SubCell"/>
</dbReference>
<keyword evidence="4 6" id="KW-1133">Transmembrane helix</keyword>
<dbReference type="AlphaFoldDB" id="A0A819DHP3"/>
<dbReference type="Proteomes" id="UP000663823">
    <property type="component" value="Unassembled WGS sequence"/>
</dbReference>
<evidence type="ECO:0000256" key="1">
    <source>
        <dbReference type="ARBA" id="ARBA00004141"/>
    </source>
</evidence>
<evidence type="ECO:0000256" key="6">
    <source>
        <dbReference type="SAM" id="Phobius"/>
    </source>
</evidence>
<dbReference type="EMBL" id="CAJOAX010002974">
    <property type="protein sequence ID" value="CAF3829481.1"/>
    <property type="molecule type" value="Genomic_DNA"/>
</dbReference>
<dbReference type="PANTHER" id="PTHR31501:SF7">
    <property type="entry name" value="CALCIUM RELEASE-ACTIVATED CALCIUM CHANNEL PROTEIN 1"/>
    <property type="match status" value="1"/>
</dbReference>
<dbReference type="Gene3D" id="1.20.140.140">
    <property type="entry name" value="Calcium release-activated calcium channel protein Orai"/>
    <property type="match status" value="1"/>
</dbReference>
<organism evidence="7 8">
    <name type="scientific">Rotaria sordida</name>
    <dbReference type="NCBI Taxonomy" id="392033"/>
    <lineage>
        <taxon>Eukaryota</taxon>
        <taxon>Metazoa</taxon>
        <taxon>Spiralia</taxon>
        <taxon>Gnathifera</taxon>
        <taxon>Rotifera</taxon>
        <taxon>Eurotatoria</taxon>
        <taxon>Bdelloidea</taxon>
        <taxon>Philodinida</taxon>
        <taxon>Philodinidae</taxon>
        <taxon>Rotaria</taxon>
    </lineage>
</organism>
<evidence type="ECO:0000313" key="8">
    <source>
        <dbReference type="Proteomes" id="UP000663823"/>
    </source>
</evidence>
<evidence type="ECO:0000256" key="2">
    <source>
        <dbReference type="ARBA" id="ARBA00008062"/>
    </source>
</evidence>
<dbReference type="PANTHER" id="PTHR31501">
    <property type="entry name" value="CALCIUM RELEASE-ACTIVATED CALCIUM CHANNEL PROTEIN 1"/>
    <property type="match status" value="1"/>
</dbReference>
<sequence>MMIIGRKISRKNNQQIHNLLYGRSKLETVSETSAILNEFAIVTLIEFSIDSYPDIPFRDGVLTVYFIVSCLLVSIHLLALLMSVCISPEIKSVLCQKHNLESIERDAFTNPAFFYIVHQRQHQSQISA</sequence>
<evidence type="ECO:0000256" key="3">
    <source>
        <dbReference type="ARBA" id="ARBA00022692"/>
    </source>
</evidence>
<keyword evidence="5 6" id="KW-0472">Membrane</keyword>
<dbReference type="InterPro" id="IPR012446">
    <property type="entry name" value="CRAC_channel"/>
</dbReference>
<protein>
    <submittedName>
        <fullName evidence="7">Uncharacterized protein</fullName>
    </submittedName>
</protein>
<reference evidence="7" key="1">
    <citation type="submission" date="2021-02" db="EMBL/GenBank/DDBJ databases">
        <authorList>
            <person name="Nowell W R."/>
        </authorList>
    </citation>
    <scope>NUCLEOTIDE SEQUENCE</scope>
</reference>
<accession>A0A819DHP3</accession>
<name>A0A819DHP3_9BILA</name>
<evidence type="ECO:0000313" key="7">
    <source>
        <dbReference type="EMBL" id="CAF3829481.1"/>
    </source>
</evidence>